<feature type="non-terminal residue" evidence="2">
    <location>
        <position position="55"/>
    </location>
</feature>
<dbReference type="InterPro" id="IPR056488">
    <property type="entry name" value="Zn_ribbon_HMPTM"/>
</dbReference>
<reference evidence="2" key="1">
    <citation type="journal article" date="2014" name="Front. Microbiol.">
        <title>High frequency of phylogenetically diverse reductive dehalogenase-homologous genes in deep subseafloor sedimentary metagenomes.</title>
        <authorList>
            <person name="Kawai M."/>
            <person name="Futagami T."/>
            <person name="Toyoda A."/>
            <person name="Takaki Y."/>
            <person name="Nishi S."/>
            <person name="Hori S."/>
            <person name="Arai W."/>
            <person name="Tsubouchi T."/>
            <person name="Morono Y."/>
            <person name="Uchiyama I."/>
            <person name="Ito T."/>
            <person name="Fujiyama A."/>
            <person name="Inagaki F."/>
            <person name="Takami H."/>
        </authorList>
    </citation>
    <scope>NUCLEOTIDE SEQUENCE</scope>
    <source>
        <strain evidence="2">Expedition CK06-06</strain>
    </source>
</reference>
<feature type="domain" description="HMPTM N-terminal zinc ribbon" evidence="1">
    <location>
        <begin position="5"/>
        <end position="49"/>
    </location>
</feature>
<organism evidence="2">
    <name type="scientific">marine sediment metagenome</name>
    <dbReference type="NCBI Taxonomy" id="412755"/>
    <lineage>
        <taxon>unclassified sequences</taxon>
        <taxon>metagenomes</taxon>
        <taxon>ecological metagenomes</taxon>
    </lineage>
</organism>
<sequence>MTEDIIRRTTSICPECLQPIPADIYVDPETNWVMMRKDCKEHGHFKDKLSIDPEE</sequence>
<accession>X0YNC5</accession>
<protein>
    <recommendedName>
        <fullName evidence="1">HMPTM N-terminal zinc ribbon domain-containing protein</fullName>
    </recommendedName>
</protein>
<name>X0YNC5_9ZZZZ</name>
<proteinExistence type="predicted"/>
<dbReference type="EMBL" id="BART01007421">
    <property type="protein sequence ID" value="GAG57650.1"/>
    <property type="molecule type" value="Genomic_DNA"/>
</dbReference>
<evidence type="ECO:0000313" key="2">
    <source>
        <dbReference type="EMBL" id="GAG57650.1"/>
    </source>
</evidence>
<evidence type="ECO:0000259" key="1">
    <source>
        <dbReference type="Pfam" id="PF23545"/>
    </source>
</evidence>
<gene>
    <name evidence="2" type="ORF">S01H4_16891</name>
</gene>
<dbReference type="AlphaFoldDB" id="X0YNC5"/>
<dbReference type="Pfam" id="PF23545">
    <property type="entry name" value="Zn_ribbon_HMPTM"/>
    <property type="match status" value="1"/>
</dbReference>
<comment type="caution">
    <text evidence="2">The sequence shown here is derived from an EMBL/GenBank/DDBJ whole genome shotgun (WGS) entry which is preliminary data.</text>
</comment>